<reference evidence="2 3" key="1">
    <citation type="submission" date="2019-02" db="EMBL/GenBank/DDBJ databases">
        <title>Deep-cultivation of Planctomycetes and their phenomic and genomic characterization uncovers novel biology.</title>
        <authorList>
            <person name="Wiegand S."/>
            <person name="Jogler M."/>
            <person name="Boedeker C."/>
            <person name="Pinto D."/>
            <person name="Vollmers J."/>
            <person name="Rivas-Marin E."/>
            <person name="Kohn T."/>
            <person name="Peeters S.H."/>
            <person name="Heuer A."/>
            <person name="Rast P."/>
            <person name="Oberbeckmann S."/>
            <person name="Bunk B."/>
            <person name="Jeske O."/>
            <person name="Meyerdierks A."/>
            <person name="Storesund J.E."/>
            <person name="Kallscheuer N."/>
            <person name="Luecker S."/>
            <person name="Lage O.M."/>
            <person name="Pohl T."/>
            <person name="Merkel B.J."/>
            <person name="Hornburger P."/>
            <person name="Mueller R.-W."/>
            <person name="Bruemmer F."/>
            <person name="Labrenz M."/>
            <person name="Spormann A.M."/>
            <person name="Op Den Camp H."/>
            <person name="Overmann J."/>
            <person name="Amann R."/>
            <person name="Jetten M.S.M."/>
            <person name="Mascher T."/>
            <person name="Medema M.H."/>
            <person name="Devos D.P."/>
            <person name="Kaster A.-K."/>
            <person name="Ovreas L."/>
            <person name="Rohde M."/>
            <person name="Galperin M.Y."/>
            <person name="Jogler C."/>
        </authorList>
    </citation>
    <scope>NUCLEOTIDE SEQUENCE [LARGE SCALE GENOMIC DNA]</scope>
    <source>
        <strain evidence="2 3">Pan54</strain>
    </source>
</reference>
<dbReference type="CDD" id="cd05233">
    <property type="entry name" value="SDR_c"/>
    <property type="match status" value="1"/>
</dbReference>
<dbReference type="FunFam" id="3.40.50.720:FF:000084">
    <property type="entry name" value="Short-chain dehydrogenase reductase"/>
    <property type="match status" value="1"/>
</dbReference>
<gene>
    <name evidence="2" type="primary">fabG_1</name>
    <name evidence="2" type="ORF">Pan54_10440</name>
</gene>
<comment type="caution">
    <text evidence="2">The sequence shown here is derived from an EMBL/GenBank/DDBJ whole genome shotgun (WGS) entry which is preliminary data.</text>
</comment>
<evidence type="ECO:0000313" key="3">
    <source>
        <dbReference type="Proteomes" id="UP000316095"/>
    </source>
</evidence>
<dbReference type="Proteomes" id="UP000316095">
    <property type="component" value="Unassembled WGS sequence"/>
</dbReference>
<dbReference type="InterPro" id="IPR036291">
    <property type="entry name" value="NAD(P)-bd_dom_sf"/>
</dbReference>
<dbReference type="GO" id="GO:0030497">
    <property type="term" value="P:fatty acid elongation"/>
    <property type="evidence" value="ECO:0007669"/>
    <property type="project" value="TreeGrafter"/>
</dbReference>
<comment type="similarity">
    <text evidence="1">Belongs to the short-chain dehydrogenases/reductases (SDR) family.</text>
</comment>
<dbReference type="PANTHER" id="PTHR42760:SF40">
    <property type="entry name" value="3-OXOACYL-[ACYL-CARRIER-PROTEIN] REDUCTASE, CHLOROPLASTIC"/>
    <property type="match status" value="1"/>
</dbReference>
<dbReference type="PRINTS" id="PR00081">
    <property type="entry name" value="GDHRDH"/>
</dbReference>
<organism evidence="2 3">
    <name type="scientific">Rubinisphaera italica</name>
    <dbReference type="NCBI Taxonomy" id="2527969"/>
    <lineage>
        <taxon>Bacteria</taxon>
        <taxon>Pseudomonadati</taxon>
        <taxon>Planctomycetota</taxon>
        <taxon>Planctomycetia</taxon>
        <taxon>Planctomycetales</taxon>
        <taxon>Planctomycetaceae</taxon>
        <taxon>Rubinisphaera</taxon>
    </lineage>
</organism>
<dbReference type="EMBL" id="SJPG01000001">
    <property type="protein sequence ID" value="TWT60330.1"/>
    <property type="molecule type" value="Genomic_DNA"/>
</dbReference>
<dbReference type="AlphaFoldDB" id="A0A5C5XBE6"/>
<sequence>MTSNKPFASLYDRCAVVTGASSGIGQAIALELARGGADLILHYNCNRIGIEKTASQVRELGRVVHIIQADLSDAVQYAQLVNGAFDLHQTLDIWVNNAGVDLLTGEAPEWPYLKKLEKLFEIDVRGTIALSKAVGTRFYAQQSGVILNIGWDQAERGMEGDSGELFAAAKNAIMGFSRSLAVSLAPHVRVNCVAPGWIRTAWGENVGDAWQQRVMQETPLKRWGTPEDIANLIRFLASDEASYLTGQIYYANGGAER</sequence>
<keyword evidence="3" id="KW-1185">Reference proteome</keyword>
<name>A0A5C5XBE6_9PLAN</name>
<evidence type="ECO:0000256" key="1">
    <source>
        <dbReference type="ARBA" id="ARBA00006484"/>
    </source>
</evidence>
<accession>A0A5C5XBE6</accession>
<dbReference type="SUPFAM" id="SSF51735">
    <property type="entry name" value="NAD(P)-binding Rossmann-fold domains"/>
    <property type="match status" value="1"/>
</dbReference>
<dbReference type="Pfam" id="PF13561">
    <property type="entry name" value="adh_short_C2"/>
    <property type="match status" value="1"/>
</dbReference>
<dbReference type="Gene3D" id="3.40.50.720">
    <property type="entry name" value="NAD(P)-binding Rossmann-like Domain"/>
    <property type="match status" value="1"/>
</dbReference>
<dbReference type="InterPro" id="IPR002347">
    <property type="entry name" value="SDR_fam"/>
</dbReference>
<dbReference type="RefSeq" id="WP_146502470.1">
    <property type="nucleotide sequence ID" value="NZ_SJPG01000001.1"/>
</dbReference>
<dbReference type="PANTHER" id="PTHR42760">
    <property type="entry name" value="SHORT-CHAIN DEHYDROGENASES/REDUCTASES FAMILY MEMBER"/>
    <property type="match status" value="1"/>
</dbReference>
<dbReference type="OrthoDB" id="248827at2"/>
<dbReference type="GO" id="GO:0004316">
    <property type="term" value="F:3-oxoacyl-[acyl-carrier-protein] reductase (NADPH) activity"/>
    <property type="evidence" value="ECO:0007669"/>
    <property type="project" value="UniProtKB-EC"/>
</dbReference>
<evidence type="ECO:0000313" key="2">
    <source>
        <dbReference type="EMBL" id="TWT60330.1"/>
    </source>
</evidence>
<dbReference type="EC" id="1.1.1.100" evidence="2"/>
<keyword evidence="2" id="KW-0560">Oxidoreductase</keyword>
<dbReference type="PRINTS" id="PR00080">
    <property type="entry name" value="SDRFAMILY"/>
</dbReference>
<protein>
    <submittedName>
        <fullName evidence="2">3-oxoacyl-[acyl-carrier-protein] reductase FabG</fullName>
        <ecNumber evidence="2">1.1.1.100</ecNumber>
    </submittedName>
</protein>
<proteinExistence type="inferred from homology"/>